<proteinExistence type="predicted"/>
<organism evidence="1 2">
    <name type="scientific">Rosa chinensis</name>
    <name type="common">China rose</name>
    <dbReference type="NCBI Taxonomy" id="74649"/>
    <lineage>
        <taxon>Eukaryota</taxon>
        <taxon>Viridiplantae</taxon>
        <taxon>Streptophyta</taxon>
        <taxon>Embryophyta</taxon>
        <taxon>Tracheophyta</taxon>
        <taxon>Spermatophyta</taxon>
        <taxon>Magnoliopsida</taxon>
        <taxon>eudicotyledons</taxon>
        <taxon>Gunneridae</taxon>
        <taxon>Pentapetalae</taxon>
        <taxon>rosids</taxon>
        <taxon>fabids</taxon>
        <taxon>Rosales</taxon>
        <taxon>Rosaceae</taxon>
        <taxon>Rosoideae</taxon>
        <taxon>Rosoideae incertae sedis</taxon>
        <taxon>Rosa</taxon>
    </lineage>
</organism>
<name>A0A2P6QEP6_ROSCH</name>
<evidence type="ECO:0000313" key="1">
    <source>
        <dbReference type="EMBL" id="PRQ32652.1"/>
    </source>
</evidence>
<dbReference type="AlphaFoldDB" id="A0A2P6QEP6"/>
<gene>
    <name evidence="1" type="ORF">RchiOBHm_Chr5g0048821</name>
</gene>
<dbReference type="Proteomes" id="UP000238479">
    <property type="component" value="Chromosome 5"/>
</dbReference>
<accession>A0A2P6QEP6</accession>
<dbReference type="EMBL" id="PDCK01000043">
    <property type="protein sequence ID" value="PRQ32652.1"/>
    <property type="molecule type" value="Genomic_DNA"/>
</dbReference>
<reference evidence="1 2" key="1">
    <citation type="journal article" date="2018" name="Nat. Genet.">
        <title>The Rosa genome provides new insights in the design of modern roses.</title>
        <authorList>
            <person name="Bendahmane M."/>
        </authorList>
    </citation>
    <scope>NUCLEOTIDE SEQUENCE [LARGE SCALE GENOMIC DNA]</scope>
    <source>
        <strain evidence="2">cv. Old Blush</strain>
    </source>
</reference>
<protein>
    <submittedName>
        <fullName evidence="1">Uncharacterized protein</fullName>
    </submittedName>
</protein>
<comment type="caution">
    <text evidence="1">The sequence shown here is derived from an EMBL/GenBank/DDBJ whole genome shotgun (WGS) entry which is preliminary data.</text>
</comment>
<keyword evidence="2" id="KW-1185">Reference proteome</keyword>
<evidence type="ECO:0000313" key="2">
    <source>
        <dbReference type="Proteomes" id="UP000238479"/>
    </source>
</evidence>
<sequence length="50" mass="5453">MTTTSNSNGDVSMAFPERQRAHFNSVLRTMCVFAAQAITAPNSVLSEEAY</sequence>
<dbReference type="Gramene" id="PRQ32652">
    <property type="protein sequence ID" value="PRQ32652"/>
    <property type="gene ID" value="RchiOBHm_Chr5g0048821"/>
</dbReference>